<reference evidence="1" key="2">
    <citation type="submission" date="2020-02" db="EMBL/GenBank/DDBJ databases">
        <authorList>
            <person name="Chen X.H."/>
        </authorList>
    </citation>
    <scope>NUCLEOTIDE SEQUENCE</scope>
</reference>
<accession>A0A7D9MX27</accession>
<dbReference type="AlphaFoldDB" id="A0A7D9MX27"/>
<keyword evidence="1" id="KW-0808">Transferase</keyword>
<protein>
    <submittedName>
        <fullName evidence="1">RNA-dependent RNA polymerase</fullName>
    </submittedName>
</protein>
<dbReference type="GO" id="GO:0003968">
    <property type="term" value="F:RNA-directed RNA polymerase activity"/>
    <property type="evidence" value="ECO:0007669"/>
    <property type="project" value="UniProtKB-KW"/>
</dbReference>
<gene>
    <name evidence="1" type="primary">RdRp</name>
</gene>
<geneLocation type="mitochondrion" evidence="1"/>
<dbReference type="Pfam" id="PF05919">
    <property type="entry name" value="Mitovir_RNA_pol"/>
    <property type="match status" value="1"/>
</dbReference>
<name>A0A7D9MX27_9MYRT</name>
<keyword evidence="1" id="KW-0496">Mitochondrion</keyword>
<keyword evidence="1" id="KW-0696">RNA-directed RNA polymerase</keyword>
<dbReference type="PANTHER" id="PTHR34456:SF13">
    <property type="entry name" value="REVERSE TRANSCRIPTASE DOMAIN-CONTAINING PROTEIN"/>
    <property type="match status" value="1"/>
</dbReference>
<proteinExistence type="predicted"/>
<evidence type="ECO:0000313" key="1">
    <source>
        <dbReference type="EMBL" id="QLA48200.1"/>
    </source>
</evidence>
<dbReference type="EMBL" id="MT043351">
    <property type="protein sequence ID" value="QLA48200.1"/>
    <property type="molecule type" value="Genomic_DNA"/>
</dbReference>
<sequence>MVHELAAFAWNLNKIHSLPEGVFSPGILFPHRVMFAHDKNNTKFANLDLTYYEEYVGKYFSSIPPAYESVWLTSGRLAQVIEGDGKRRVFAIGNYIKQRLLFPVQQWASEVLSRIPTDGMFDQEKAIRRLRMKGFKSVYSFDLKSATDRWPLGLICDLMSMIWGPTFANAIVNGALGLNTFFLGPPMVRRPSEVSFLAGQAPGFYGSWTLFALSHHYIIWLAALQAYPDRKSPFLDYAVLGDDVVICDSLVAYHYRNLLEELGVTISIKKSLISESGALEFAKRFWVKGIQVDLSPISVKALMVSRTCIGIAQLAYRYNIGKLSVIQRLYGAGYRVRARLMTTQSYTWERLKAVVSKSGGPNQLPLELWLGRGYPLNPYLKGRLVDFLFEELYLKQLKMFPDEMVFDGQREHLERTLLRRWMQQWLEWVRYYHTLRMKGDVSISDFFQMPICQTSWKPENNFDINILKFGLLWQCYDAAGGWSYDWCPAWVLDSKEIRTTGWIHGGATGSDFLMELDGYNQPVKKRRGS</sequence>
<reference evidence="1" key="1">
    <citation type="journal article" date="2020" name="Mitochondrial DNA Part B Resour">
        <title>Complete mitochondrial genome of Medinilla magnifica (Myrtales, Melastomataceae).</title>
        <authorList>
            <person name="Wu H.-H."/>
            <person name="Zhao X.-H."/>
            <person name="Zong X.-Y."/>
            <person name="Ding R."/>
            <person name="Chen X.-H."/>
        </authorList>
    </citation>
    <scope>NUCLEOTIDE SEQUENCE</scope>
</reference>
<dbReference type="PANTHER" id="PTHR34456">
    <property type="entry name" value="MITOVIRUS RNA-DEPENDENT RNA POLYMERASE"/>
    <property type="match status" value="1"/>
</dbReference>
<dbReference type="InterPro" id="IPR043502">
    <property type="entry name" value="DNA/RNA_pol_sf"/>
</dbReference>
<dbReference type="SUPFAM" id="SSF56672">
    <property type="entry name" value="DNA/RNA polymerases"/>
    <property type="match status" value="1"/>
</dbReference>
<organism evidence="1">
    <name type="scientific">Medinilla magnifica</name>
    <dbReference type="NCBI Taxonomy" id="1799599"/>
    <lineage>
        <taxon>Eukaryota</taxon>
        <taxon>Viridiplantae</taxon>
        <taxon>Streptophyta</taxon>
        <taxon>Embryophyta</taxon>
        <taxon>Tracheophyta</taxon>
        <taxon>Spermatophyta</taxon>
        <taxon>Magnoliopsida</taxon>
        <taxon>eudicotyledons</taxon>
        <taxon>Gunneridae</taxon>
        <taxon>Pentapetalae</taxon>
        <taxon>rosids</taxon>
        <taxon>malvids</taxon>
        <taxon>Myrtales</taxon>
        <taxon>Melastomataceae</taxon>
        <taxon>Melastomatoideae</taxon>
        <taxon>Dissochaeteae</taxon>
        <taxon>Medinilla</taxon>
    </lineage>
</organism>
<dbReference type="InterPro" id="IPR008686">
    <property type="entry name" value="RNA_pol_mitovir"/>
</dbReference>
<keyword evidence="1" id="KW-0548">Nucleotidyltransferase</keyword>